<keyword evidence="2" id="KW-1185">Reference proteome</keyword>
<proteinExistence type="predicted"/>
<dbReference type="EMBL" id="JAIWYP010000003">
    <property type="protein sequence ID" value="KAH3853177.1"/>
    <property type="molecule type" value="Genomic_DNA"/>
</dbReference>
<evidence type="ECO:0000313" key="1">
    <source>
        <dbReference type="EMBL" id="KAH3853177.1"/>
    </source>
</evidence>
<comment type="caution">
    <text evidence="1">The sequence shown here is derived from an EMBL/GenBank/DDBJ whole genome shotgun (WGS) entry which is preliminary data.</text>
</comment>
<dbReference type="AlphaFoldDB" id="A0A9D4L6Z4"/>
<name>A0A9D4L6Z4_DREPO</name>
<organism evidence="1 2">
    <name type="scientific">Dreissena polymorpha</name>
    <name type="common">Zebra mussel</name>
    <name type="synonym">Mytilus polymorpha</name>
    <dbReference type="NCBI Taxonomy" id="45954"/>
    <lineage>
        <taxon>Eukaryota</taxon>
        <taxon>Metazoa</taxon>
        <taxon>Spiralia</taxon>
        <taxon>Lophotrochozoa</taxon>
        <taxon>Mollusca</taxon>
        <taxon>Bivalvia</taxon>
        <taxon>Autobranchia</taxon>
        <taxon>Heteroconchia</taxon>
        <taxon>Euheterodonta</taxon>
        <taxon>Imparidentia</taxon>
        <taxon>Neoheterodontei</taxon>
        <taxon>Myida</taxon>
        <taxon>Dreissenoidea</taxon>
        <taxon>Dreissenidae</taxon>
        <taxon>Dreissena</taxon>
    </lineage>
</organism>
<gene>
    <name evidence="1" type="ORF">DPMN_095699</name>
</gene>
<feature type="non-terminal residue" evidence="1">
    <location>
        <position position="1"/>
    </location>
</feature>
<sequence>MPAKSWLSYSISVIPALTKAQALYYRRRPGLDRVNAIDLPGSDADIVPANASRPRSMSP</sequence>
<evidence type="ECO:0000313" key="2">
    <source>
        <dbReference type="Proteomes" id="UP000828390"/>
    </source>
</evidence>
<accession>A0A9D4L6Z4</accession>
<dbReference type="Proteomes" id="UP000828390">
    <property type="component" value="Unassembled WGS sequence"/>
</dbReference>
<protein>
    <submittedName>
        <fullName evidence="1">Uncharacterized protein</fullName>
    </submittedName>
</protein>
<reference evidence="1" key="1">
    <citation type="journal article" date="2019" name="bioRxiv">
        <title>The Genome of the Zebra Mussel, Dreissena polymorpha: A Resource for Invasive Species Research.</title>
        <authorList>
            <person name="McCartney M.A."/>
            <person name="Auch B."/>
            <person name="Kono T."/>
            <person name="Mallez S."/>
            <person name="Zhang Y."/>
            <person name="Obille A."/>
            <person name="Becker A."/>
            <person name="Abrahante J.E."/>
            <person name="Garbe J."/>
            <person name="Badalamenti J.P."/>
            <person name="Herman A."/>
            <person name="Mangelson H."/>
            <person name="Liachko I."/>
            <person name="Sullivan S."/>
            <person name="Sone E.D."/>
            <person name="Koren S."/>
            <person name="Silverstein K.A.T."/>
            <person name="Beckman K.B."/>
            <person name="Gohl D.M."/>
        </authorList>
    </citation>
    <scope>NUCLEOTIDE SEQUENCE</scope>
    <source>
        <strain evidence="1">Duluth1</strain>
        <tissue evidence="1">Whole animal</tissue>
    </source>
</reference>
<reference evidence="1" key="2">
    <citation type="submission" date="2020-11" db="EMBL/GenBank/DDBJ databases">
        <authorList>
            <person name="McCartney M.A."/>
            <person name="Auch B."/>
            <person name="Kono T."/>
            <person name="Mallez S."/>
            <person name="Becker A."/>
            <person name="Gohl D.M."/>
            <person name="Silverstein K.A.T."/>
            <person name="Koren S."/>
            <person name="Bechman K.B."/>
            <person name="Herman A."/>
            <person name="Abrahante J.E."/>
            <person name="Garbe J."/>
        </authorList>
    </citation>
    <scope>NUCLEOTIDE SEQUENCE</scope>
    <source>
        <strain evidence="1">Duluth1</strain>
        <tissue evidence="1">Whole animal</tissue>
    </source>
</reference>